<dbReference type="EC" id="2.7.7.65" evidence="1"/>
<evidence type="ECO:0000256" key="3">
    <source>
        <dbReference type="SAM" id="Phobius"/>
    </source>
</evidence>
<proteinExistence type="predicted"/>
<dbReference type="PANTHER" id="PTHR45138:SF9">
    <property type="entry name" value="DIGUANYLATE CYCLASE DGCM-RELATED"/>
    <property type="match status" value="1"/>
</dbReference>
<feature type="domain" description="GGDEF" evidence="4">
    <location>
        <begin position="196"/>
        <end position="325"/>
    </location>
</feature>
<comment type="caution">
    <text evidence="5">The sequence shown here is derived from an EMBL/GenBank/DDBJ whole genome shotgun (WGS) entry which is preliminary data.</text>
</comment>
<keyword evidence="5" id="KW-0548">Nucleotidyltransferase</keyword>
<dbReference type="SMART" id="SM00267">
    <property type="entry name" value="GGDEF"/>
    <property type="match status" value="1"/>
</dbReference>
<sequence>MWSNPRGDFKLTLILFFGALTAGGVLPFAIYRFATGQTFVGLVDLAIVAGVGLGALRAWKTGKSEGTALMIAVIYSIGCMLVSRMAGLSGVLWIYPVLLANFLLVRRRHAAVLSIVVIAFVAAFDVALPNIPQKAMFAVTAVEVSLFAYVFAWRAETQRTQLEAVAARDPLTGAHNRRNMADELKAAMAASERDAAPVGLLIFDLDHFKSINDSFGHEAGDRVLVEVSELVRRCTRKQDRFFRMGGEEFGLLLPGAEPAALRRIAEKLRTTVEQEVRRGDRRVTMSLGAASYCAGESADSWQRRADLAMYRAKRDGRNRTVFDDCCEHTAGLAGDATPAPAFGTATRSSQDG</sequence>
<protein>
    <recommendedName>
        <fullName evidence="1">diguanylate cyclase</fullName>
        <ecNumber evidence="1">2.7.7.65</ecNumber>
    </recommendedName>
</protein>
<gene>
    <name evidence="5" type="ORF">ACFOM9_16020</name>
</gene>
<dbReference type="InterPro" id="IPR029787">
    <property type="entry name" value="Nucleotide_cyclase"/>
</dbReference>
<dbReference type="GO" id="GO:0052621">
    <property type="term" value="F:diguanylate cyclase activity"/>
    <property type="evidence" value="ECO:0007669"/>
    <property type="project" value="UniProtKB-EC"/>
</dbReference>
<dbReference type="Proteomes" id="UP001595724">
    <property type="component" value="Unassembled WGS sequence"/>
</dbReference>
<dbReference type="InterPro" id="IPR000160">
    <property type="entry name" value="GGDEF_dom"/>
</dbReference>
<name>A0ABV7UZ14_9GAMM</name>
<dbReference type="NCBIfam" id="TIGR00254">
    <property type="entry name" value="GGDEF"/>
    <property type="match status" value="1"/>
</dbReference>
<dbReference type="InterPro" id="IPR043128">
    <property type="entry name" value="Rev_trsase/Diguanyl_cyclase"/>
</dbReference>
<evidence type="ECO:0000256" key="2">
    <source>
        <dbReference type="ARBA" id="ARBA00034247"/>
    </source>
</evidence>
<evidence type="ECO:0000313" key="6">
    <source>
        <dbReference type="Proteomes" id="UP001595724"/>
    </source>
</evidence>
<feature type="transmembrane region" description="Helical" evidence="3">
    <location>
        <begin position="39"/>
        <end position="56"/>
    </location>
</feature>
<feature type="transmembrane region" description="Helical" evidence="3">
    <location>
        <begin position="12"/>
        <end position="33"/>
    </location>
</feature>
<dbReference type="Pfam" id="PF00990">
    <property type="entry name" value="GGDEF"/>
    <property type="match status" value="1"/>
</dbReference>
<feature type="transmembrane region" description="Helical" evidence="3">
    <location>
        <begin position="110"/>
        <end position="128"/>
    </location>
</feature>
<feature type="transmembrane region" description="Helical" evidence="3">
    <location>
        <begin position="135"/>
        <end position="153"/>
    </location>
</feature>
<dbReference type="InterPro" id="IPR050469">
    <property type="entry name" value="Diguanylate_Cyclase"/>
</dbReference>
<comment type="catalytic activity">
    <reaction evidence="2">
        <text>2 GTP = 3',3'-c-di-GMP + 2 diphosphate</text>
        <dbReference type="Rhea" id="RHEA:24898"/>
        <dbReference type="ChEBI" id="CHEBI:33019"/>
        <dbReference type="ChEBI" id="CHEBI:37565"/>
        <dbReference type="ChEBI" id="CHEBI:58805"/>
        <dbReference type="EC" id="2.7.7.65"/>
    </reaction>
</comment>
<keyword evidence="6" id="KW-1185">Reference proteome</keyword>
<feature type="transmembrane region" description="Helical" evidence="3">
    <location>
        <begin position="68"/>
        <end position="95"/>
    </location>
</feature>
<keyword evidence="3" id="KW-1133">Transmembrane helix</keyword>
<organism evidence="5 6">
    <name type="scientific">Luteimonas notoginsengisoli</name>
    <dbReference type="NCBI Taxonomy" id="1578200"/>
    <lineage>
        <taxon>Bacteria</taxon>
        <taxon>Pseudomonadati</taxon>
        <taxon>Pseudomonadota</taxon>
        <taxon>Gammaproteobacteria</taxon>
        <taxon>Lysobacterales</taxon>
        <taxon>Lysobacteraceae</taxon>
        <taxon>Luteimonas</taxon>
    </lineage>
</organism>
<dbReference type="CDD" id="cd01949">
    <property type="entry name" value="GGDEF"/>
    <property type="match status" value="1"/>
</dbReference>
<evidence type="ECO:0000259" key="4">
    <source>
        <dbReference type="PROSITE" id="PS50887"/>
    </source>
</evidence>
<keyword evidence="3" id="KW-0472">Membrane</keyword>
<evidence type="ECO:0000313" key="5">
    <source>
        <dbReference type="EMBL" id="MFC3661567.1"/>
    </source>
</evidence>
<keyword evidence="5" id="KW-0808">Transferase</keyword>
<keyword evidence="3" id="KW-0812">Transmembrane</keyword>
<reference evidence="6" key="1">
    <citation type="journal article" date="2019" name="Int. J. Syst. Evol. Microbiol.">
        <title>The Global Catalogue of Microorganisms (GCM) 10K type strain sequencing project: providing services to taxonomists for standard genome sequencing and annotation.</title>
        <authorList>
            <consortium name="The Broad Institute Genomics Platform"/>
            <consortium name="The Broad Institute Genome Sequencing Center for Infectious Disease"/>
            <person name="Wu L."/>
            <person name="Ma J."/>
        </authorList>
    </citation>
    <scope>NUCLEOTIDE SEQUENCE [LARGE SCALE GENOMIC DNA]</scope>
    <source>
        <strain evidence="6">KCTC 42211</strain>
    </source>
</reference>
<dbReference type="PANTHER" id="PTHR45138">
    <property type="entry name" value="REGULATORY COMPONENTS OF SENSORY TRANSDUCTION SYSTEM"/>
    <property type="match status" value="1"/>
</dbReference>
<dbReference type="RefSeq" id="WP_386713234.1">
    <property type="nucleotide sequence ID" value="NZ_JBHRYF010000023.1"/>
</dbReference>
<dbReference type="SUPFAM" id="SSF55073">
    <property type="entry name" value="Nucleotide cyclase"/>
    <property type="match status" value="1"/>
</dbReference>
<dbReference type="Gene3D" id="3.30.70.270">
    <property type="match status" value="1"/>
</dbReference>
<accession>A0ABV7UZ14</accession>
<dbReference type="PROSITE" id="PS50887">
    <property type="entry name" value="GGDEF"/>
    <property type="match status" value="1"/>
</dbReference>
<evidence type="ECO:0000256" key="1">
    <source>
        <dbReference type="ARBA" id="ARBA00012528"/>
    </source>
</evidence>
<dbReference type="EMBL" id="JBHRYF010000023">
    <property type="protein sequence ID" value="MFC3661567.1"/>
    <property type="molecule type" value="Genomic_DNA"/>
</dbReference>